<gene>
    <name evidence="8" type="ORF">AURANDRAFT_64163</name>
</gene>
<accession>F0Y968</accession>
<keyword evidence="2" id="KW-0479">Metal-binding</keyword>
<organism evidence="9">
    <name type="scientific">Aureococcus anophagefferens</name>
    <name type="common">Harmful bloom alga</name>
    <dbReference type="NCBI Taxonomy" id="44056"/>
    <lineage>
        <taxon>Eukaryota</taxon>
        <taxon>Sar</taxon>
        <taxon>Stramenopiles</taxon>
        <taxon>Ochrophyta</taxon>
        <taxon>Pelagophyceae</taxon>
        <taxon>Pelagomonadales</taxon>
        <taxon>Pelagomonadaceae</taxon>
        <taxon>Aureococcus</taxon>
    </lineage>
</organism>
<protein>
    <recommendedName>
        <fullName evidence="7">PARP-type domain-containing protein</fullName>
    </recommendedName>
</protein>
<name>F0Y968_AURAN</name>
<dbReference type="InParanoid" id="F0Y968"/>
<dbReference type="SUPFAM" id="SSF57716">
    <property type="entry name" value="Glucocorticoid receptor-like (DNA-binding domain)"/>
    <property type="match status" value="1"/>
</dbReference>
<keyword evidence="4" id="KW-0862">Zinc</keyword>
<evidence type="ECO:0000256" key="1">
    <source>
        <dbReference type="ARBA" id="ARBA00004123"/>
    </source>
</evidence>
<keyword evidence="5" id="KW-0539">Nucleus</keyword>
<evidence type="ECO:0000313" key="9">
    <source>
        <dbReference type="Proteomes" id="UP000002729"/>
    </source>
</evidence>
<dbReference type="OrthoDB" id="10631195at2759"/>
<feature type="domain" description="PARP-type" evidence="7">
    <location>
        <begin position="80"/>
        <end position="169"/>
    </location>
</feature>
<dbReference type="AlphaFoldDB" id="F0Y968"/>
<dbReference type="RefSeq" id="XP_009037112.1">
    <property type="nucleotide sequence ID" value="XM_009038864.1"/>
</dbReference>
<dbReference type="EMBL" id="GL833128">
    <property type="protein sequence ID" value="EGB08394.1"/>
    <property type="molecule type" value="Genomic_DNA"/>
</dbReference>
<sequence>MAPSMRPKRKTPADAQFLTGDDYAEAHDLSERDAVLGGRRCRKKAKGGAASSGGQLTQEELGRIGGRCAGRIGENRYVAGVVKDSRSRCQFRGCARRCLVPGDSRLGKRPPSLRHGTSLKTTWYHLPCAFAAFRGCARKSKVVTALADIEEGLDELPAEDRALVAALIDEFNDDRAREEAARAAIAHDDRRAPRPRRESRWARPAVVSFDGSTDGEWSVYSSASKPHPCTVSLALPSRSLLDAPPPPVVVPRKAPPLVPRPRSASLDADVALEALDNDRFLASPGHSPRGAAPPPPLQLETDDDDDVADFDFFDGFDFDEAFGPGFEEPPKPSFLAKRLLDDPETDAVFALCAPIDGDWPLPLDLAASA</sequence>
<evidence type="ECO:0000256" key="5">
    <source>
        <dbReference type="ARBA" id="ARBA00023242"/>
    </source>
</evidence>
<evidence type="ECO:0000256" key="4">
    <source>
        <dbReference type="ARBA" id="ARBA00022833"/>
    </source>
</evidence>
<dbReference type="Gene3D" id="3.30.1740.10">
    <property type="entry name" value="Zinc finger, PARP-type"/>
    <property type="match status" value="1"/>
</dbReference>
<dbReference type="Proteomes" id="UP000002729">
    <property type="component" value="Unassembled WGS sequence"/>
</dbReference>
<dbReference type="GO" id="GO:0003677">
    <property type="term" value="F:DNA binding"/>
    <property type="evidence" value="ECO:0007669"/>
    <property type="project" value="InterPro"/>
</dbReference>
<dbReference type="GO" id="GO:0008270">
    <property type="term" value="F:zinc ion binding"/>
    <property type="evidence" value="ECO:0007669"/>
    <property type="project" value="UniProtKB-KW"/>
</dbReference>
<dbReference type="InterPro" id="IPR001510">
    <property type="entry name" value="Znf_PARP"/>
</dbReference>
<feature type="region of interest" description="Disordered" evidence="6">
    <location>
        <begin position="280"/>
        <end position="306"/>
    </location>
</feature>
<keyword evidence="3" id="KW-0863">Zinc-finger</keyword>
<proteinExistence type="predicted"/>
<dbReference type="GO" id="GO:0005634">
    <property type="term" value="C:nucleus"/>
    <property type="evidence" value="ECO:0007669"/>
    <property type="project" value="UniProtKB-SubCell"/>
</dbReference>
<evidence type="ECO:0000256" key="6">
    <source>
        <dbReference type="SAM" id="MobiDB-lite"/>
    </source>
</evidence>
<dbReference type="KEGG" id="aaf:AURANDRAFT_64163"/>
<evidence type="ECO:0000259" key="7">
    <source>
        <dbReference type="SMART" id="SM01336"/>
    </source>
</evidence>
<dbReference type="InterPro" id="IPR036957">
    <property type="entry name" value="Znf_PARP_sf"/>
</dbReference>
<reference evidence="8 9" key="1">
    <citation type="journal article" date="2011" name="Proc. Natl. Acad. Sci. U.S.A.">
        <title>Niche of harmful alga Aureococcus anophagefferens revealed through ecogenomics.</title>
        <authorList>
            <person name="Gobler C.J."/>
            <person name="Berry D.L."/>
            <person name="Dyhrman S.T."/>
            <person name="Wilhelm S.W."/>
            <person name="Salamov A."/>
            <person name="Lobanov A.V."/>
            <person name="Zhang Y."/>
            <person name="Collier J.L."/>
            <person name="Wurch L.L."/>
            <person name="Kustka A.B."/>
            <person name="Dill B.D."/>
            <person name="Shah M."/>
            <person name="VerBerkmoes N.C."/>
            <person name="Kuo A."/>
            <person name="Terry A."/>
            <person name="Pangilinan J."/>
            <person name="Lindquist E.A."/>
            <person name="Lucas S."/>
            <person name="Paulsen I.T."/>
            <person name="Hattenrath-Lehmann T.K."/>
            <person name="Talmage S.C."/>
            <person name="Walker E.A."/>
            <person name="Koch F."/>
            <person name="Burson A.M."/>
            <person name="Marcoval M.A."/>
            <person name="Tang Y.Z."/>
            <person name="Lecleir G.R."/>
            <person name="Coyne K.J."/>
            <person name="Berg G.M."/>
            <person name="Bertrand E.M."/>
            <person name="Saito M.A."/>
            <person name="Gladyshev V.N."/>
            <person name="Grigoriev I.V."/>
        </authorList>
    </citation>
    <scope>NUCLEOTIDE SEQUENCE [LARGE SCALE GENOMIC DNA]</scope>
    <source>
        <strain evidence="9">CCMP 1984</strain>
    </source>
</reference>
<keyword evidence="9" id="KW-1185">Reference proteome</keyword>
<comment type="subcellular location">
    <subcellularLocation>
        <location evidence="1">Nucleus</location>
    </subcellularLocation>
</comment>
<evidence type="ECO:0000313" key="8">
    <source>
        <dbReference type="EMBL" id="EGB08394.1"/>
    </source>
</evidence>
<dbReference type="GeneID" id="20224689"/>
<dbReference type="SMART" id="SM01336">
    <property type="entry name" value="zf-PARP"/>
    <property type="match status" value="1"/>
</dbReference>
<evidence type="ECO:0000256" key="2">
    <source>
        <dbReference type="ARBA" id="ARBA00022723"/>
    </source>
</evidence>
<evidence type="ECO:0000256" key="3">
    <source>
        <dbReference type="ARBA" id="ARBA00022771"/>
    </source>
</evidence>